<feature type="domain" description="Teneurin-like YD-shell" evidence="4">
    <location>
        <begin position="135"/>
        <end position="214"/>
    </location>
</feature>
<reference evidence="6" key="1">
    <citation type="submission" date="2023-07" db="EMBL/GenBank/DDBJ databases">
        <title>30 novel species of actinomycetes from the DSMZ collection.</title>
        <authorList>
            <person name="Nouioui I."/>
        </authorList>
    </citation>
    <scope>NUCLEOTIDE SEQUENCE [LARGE SCALE GENOMIC DNA]</scope>
    <source>
        <strain evidence="6">DSM 41640</strain>
    </source>
</reference>
<protein>
    <submittedName>
        <fullName evidence="5">RHS repeat-associated core domain-containing protein</fullName>
    </submittedName>
</protein>
<evidence type="ECO:0000313" key="6">
    <source>
        <dbReference type="Proteomes" id="UP001183824"/>
    </source>
</evidence>
<dbReference type="Proteomes" id="UP001183824">
    <property type="component" value="Unassembled WGS sequence"/>
</dbReference>
<comment type="caution">
    <text evidence="5">The sequence shown here is derived from an EMBL/GenBank/DDBJ whole genome shotgun (WGS) entry which is preliminary data.</text>
</comment>
<dbReference type="InterPro" id="IPR044927">
    <property type="entry name" value="Endonuclea_NS_2"/>
</dbReference>
<keyword evidence="6" id="KW-1185">Reference proteome</keyword>
<dbReference type="Gene3D" id="2.180.10.10">
    <property type="entry name" value="RHS repeat-associated core"/>
    <property type="match status" value="1"/>
</dbReference>
<feature type="domain" description="Type VII secretion system protein EssD-like" evidence="3">
    <location>
        <begin position="261"/>
        <end position="371"/>
    </location>
</feature>
<dbReference type="PANTHER" id="PTHR32305">
    <property type="match status" value="1"/>
</dbReference>
<dbReference type="PANTHER" id="PTHR32305:SF15">
    <property type="entry name" value="PROTEIN RHSA-RELATED"/>
    <property type="match status" value="1"/>
</dbReference>
<dbReference type="NCBIfam" id="TIGR01643">
    <property type="entry name" value="YD_repeat_2x"/>
    <property type="match status" value="2"/>
</dbReference>
<evidence type="ECO:0000313" key="5">
    <source>
        <dbReference type="EMBL" id="MDT0485321.1"/>
    </source>
</evidence>
<proteinExistence type="predicted"/>
<dbReference type="InterPro" id="IPR006530">
    <property type="entry name" value="YD"/>
</dbReference>
<evidence type="ECO:0000256" key="2">
    <source>
        <dbReference type="SAM" id="MobiDB-lite"/>
    </source>
</evidence>
<gene>
    <name evidence="5" type="ORF">RNB18_34955</name>
</gene>
<feature type="compositionally biased region" description="Polar residues" evidence="2">
    <location>
        <begin position="385"/>
        <end position="395"/>
    </location>
</feature>
<evidence type="ECO:0000259" key="3">
    <source>
        <dbReference type="Pfam" id="PF13930"/>
    </source>
</evidence>
<dbReference type="Pfam" id="PF25023">
    <property type="entry name" value="TEN_YD-shell"/>
    <property type="match status" value="1"/>
</dbReference>
<feature type="region of interest" description="Disordered" evidence="2">
    <location>
        <begin position="380"/>
        <end position="403"/>
    </location>
</feature>
<dbReference type="InterPro" id="IPR050708">
    <property type="entry name" value="T6SS_VgrG/RHS"/>
</dbReference>
<dbReference type="Pfam" id="PF05593">
    <property type="entry name" value="RHS_repeat"/>
    <property type="match status" value="1"/>
</dbReference>
<dbReference type="InterPro" id="IPR022385">
    <property type="entry name" value="Rhs_assc_core"/>
</dbReference>
<dbReference type="InterPro" id="IPR031325">
    <property type="entry name" value="RHS_repeat"/>
</dbReference>
<dbReference type="Pfam" id="PF13930">
    <property type="entry name" value="Endonuclea_NS_2"/>
    <property type="match status" value="1"/>
</dbReference>
<sequence length="403" mass="45361">MRVTRAGNIRYEYDSSGRIVLRQKIRLSRKPDTWRYTWDAEDRLTSVTTPDGTLWRYLYDPLGRRLAKQRMAADHTTVVEETRFTWDGTTLVEQTTHTRGTPEAICLTWEHDGQAPVAQAERKLHADAPQEAVDQRFFAIITDLVGTPTELVDDEGHTAWRARSTLWGITGWESGATAYTPLRFPGQYFDPETQLHYNYFRHYDPEVARYLTPDPLGLAPAPNPFAYVANPLTWIDPLGLAPQSCRKNEPEDPSWGGRVVYSRDGGRPGAMHATLGLDMMGANPTDPHGDPPGWEKDKGYNRAHLLGAQLGGSNYDPRNFVTMHSYANSPVMRHIENQVRAAVTKGEIIQYSVTPVYDGANKVPHGVRFEAHGNNGFQFTEHRSTGNTEPTNSVFIPNKKRGT</sequence>
<dbReference type="InterPro" id="IPR056823">
    <property type="entry name" value="TEN-like_YD-shell"/>
</dbReference>
<dbReference type="InterPro" id="IPR044929">
    <property type="entry name" value="DNA/RNA_non-sp_Endonuclease_sf"/>
</dbReference>
<evidence type="ECO:0000256" key="1">
    <source>
        <dbReference type="ARBA" id="ARBA00022737"/>
    </source>
</evidence>
<keyword evidence="1" id="KW-0677">Repeat</keyword>
<dbReference type="Gene3D" id="3.40.570.10">
    <property type="entry name" value="Extracellular Endonuclease, subunit A"/>
    <property type="match status" value="1"/>
</dbReference>
<organism evidence="5 6">
    <name type="scientific">Streptomyces doebereineriae</name>
    <dbReference type="NCBI Taxonomy" id="3075528"/>
    <lineage>
        <taxon>Bacteria</taxon>
        <taxon>Bacillati</taxon>
        <taxon>Actinomycetota</taxon>
        <taxon>Actinomycetes</taxon>
        <taxon>Kitasatosporales</taxon>
        <taxon>Streptomycetaceae</taxon>
        <taxon>Streptomyces</taxon>
    </lineage>
</organism>
<dbReference type="NCBIfam" id="TIGR03696">
    <property type="entry name" value="Rhs_assc_core"/>
    <property type="match status" value="1"/>
</dbReference>
<evidence type="ECO:0000259" key="4">
    <source>
        <dbReference type="Pfam" id="PF25023"/>
    </source>
</evidence>
<name>A0ABU2VIB2_9ACTN</name>
<dbReference type="PRINTS" id="PR00394">
    <property type="entry name" value="RHSPROTEIN"/>
</dbReference>
<accession>A0ABU2VIB2</accession>
<dbReference type="EMBL" id="JAVREZ010000015">
    <property type="protein sequence ID" value="MDT0485321.1"/>
    <property type="molecule type" value="Genomic_DNA"/>
</dbReference>